<keyword evidence="1" id="KW-0472">Membrane</keyword>
<keyword evidence="1" id="KW-0812">Transmembrane</keyword>
<evidence type="ECO:0000256" key="1">
    <source>
        <dbReference type="SAM" id="Phobius"/>
    </source>
</evidence>
<protein>
    <submittedName>
        <fullName evidence="2">Uncharacterized protein</fullName>
    </submittedName>
</protein>
<feature type="transmembrane region" description="Helical" evidence="1">
    <location>
        <begin position="34"/>
        <end position="59"/>
    </location>
</feature>
<keyword evidence="3" id="KW-1185">Reference proteome</keyword>
<evidence type="ECO:0000313" key="2">
    <source>
        <dbReference type="EMBL" id="CDQ25476.1"/>
    </source>
</evidence>
<dbReference type="Proteomes" id="UP000028868">
    <property type="component" value="Unassembled WGS sequence"/>
</dbReference>
<proteinExistence type="predicted"/>
<accession>A0A024P9R1</accession>
<dbReference type="AlphaFoldDB" id="A0A024P9R1"/>
<dbReference type="OrthoDB" id="2973968at2"/>
<dbReference type="RefSeq" id="WP_035511226.1">
    <property type="nucleotide sequence ID" value="NZ_CCDH010000006.1"/>
</dbReference>
<gene>
    <name evidence="2" type="ORF">BN983_03822</name>
</gene>
<dbReference type="EMBL" id="CCDI010000006">
    <property type="protein sequence ID" value="CDQ25476.1"/>
    <property type="molecule type" value="Genomic_DNA"/>
</dbReference>
<keyword evidence="1" id="KW-1133">Transmembrane helix</keyword>
<organism evidence="2 3">
    <name type="scientific">Halobacillus karajensis</name>
    <dbReference type="NCBI Taxonomy" id="195088"/>
    <lineage>
        <taxon>Bacteria</taxon>
        <taxon>Bacillati</taxon>
        <taxon>Bacillota</taxon>
        <taxon>Bacilli</taxon>
        <taxon>Bacillales</taxon>
        <taxon>Bacillaceae</taxon>
        <taxon>Halobacillus</taxon>
    </lineage>
</organism>
<reference evidence="3" key="1">
    <citation type="submission" date="2014-03" db="EMBL/GenBank/DDBJ databases">
        <authorList>
            <person name="Urmite Genomes U."/>
        </authorList>
    </citation>
    <scope>NUCLEOTIDE SEQUENCE [LARGE SCALE GENOMIC DNA]</scope>
    <source>
        <strain evidence="3">HD-03</strain>
    </source>
</reference>
<name>A0A024P9R1_9BACI</name>
<sequence length="63" mass="7152">MDFNNRVFVFLASLLAGYALYSIGDTAGNFFDQFLFYAGYIAMILFSFAITIVGLARFLNQYK</sequence>
<evidence type="ECO:0000313" key="3">
    <source>
        <dbReference type="Proteomes" id="UP000028868"/>
    </source>
</evidence>
<comment type="caution">
    <text evidence="2">The sequence shown here is derived from an EMBL/GenBank/DDBJ whole genome shotgun (WGS) entry which is preliminary data.</text>
</comment>
<reference evidence="2 3" key="2">
    <citation type="submission" date="2014-05" db="EMBL/GenBank/DDBJ databases">
        <title>Draft genome sequence of Halobacillus karajensis HK-03.</title>
        <authorList>
            <person name="Khelaifia S."/>
            <person name="Croce O."/>
            <person name="Lagier J.C."/>
            <person name="Raoult D."/>
        </authorList>
    </citation>
    <scope>NUCLEOTIDE SEQUENCE [LARGE SCALE GENOMIC DNA]</scope>
    <source>
        <strain evidence="2 3">HD-03</strain>
    </source>
</reference>